<dbReference type="PANTHER" id="PTHR42852">
    <property type="entry name" value="THIOL:DISULFIDE INTERCHANGE PROTEIN DSBE"/>
    <property type="match status" value="1"/>
</dbReference>
<dbReference type="GO" id="GO:0017004">
    <property type="term" value="P:cytochrome complex assembly"/>
    <property type="evidence" value="ECO:0007669"/>
    <property type="project" value="UniProtKB-KW"/>
</dbReference>
<dbReference type="PANTHER" id="PTHR42852:SF6">
    <property type="entry name" value="THIOL:DISULFIDE INTERCHANGE PROTEIN DSBE"/>
    <property type="match status" value="1"/>
</dbReference>
<dbReference type="PROSITE" id="PS51257">
    <property type="entry name" value="PROKAR_LIPOPROTEIN"/>
    <property type="match status" value="1"/>
</dbReference>
<dbReference type="InterPro" id="IPR036249">
    <property type="entry name" value="Thioredoxin-like_sf"/>
</dbReference>
<gene>
    <name evidence="7" type="ORF">EV195_104215</name>
</gene>
<protein>
    <submittedName>
        <fullName evidence="7">Thiol-disulfide isomerase/thioredoxin</fullName>
    </submittedName>
</protein>
<keyword evidence="2" id="KW-0201">Cytochrome c-type biogenesis</keyword>
<dbReference type="Gene3D" id="3.40.30.10">
    <property type="entry name" value="Glutaredoxin"/>
    <property type="match status" value="1"/>
</dbReference>
<keyword evidence="3" id="KW-1015">Disulfide bond</keyword>
<organism evidence="7 8">
    <name type="scientific">Tenacibaculum skagerrakense</name>
    <dbReference type="NCBI Taxonomy" id="186571"/>
    <lineage>
        <taxon>Bacteria</taxon>
        <taxon>Pseudomonadati</taxon>
        <taxon>Bacteroidota</taxon>
        <taxon>Flavobacteriia</taxon>
        <taxon>Flavobacteriales</taxon>
        <taxon>Flavobacteriaceae</taxon>
        <taxon>Tenacibaculum</taxon>
    </lineage>
</organism>
<evidence type="ECO:0000259" key="6">
    <source>
        <dbReference type="PROSITE" id="PS51352"/>
    </source>
</evidence>
<keyword evidence="4" id="KW-0676">Redox-active center</keyword>
<dbReference type="PROSITE" id="PS51352">
    <property type="entry name" value="THIOREDOXIN_2"/>
    <property type="match status" value="1"/>
</dbReference>
<evidence type="ECO:0000313" key="7">
    <source>
        <dbReference type="EMBL" id="TCP25182.1"/>
    </source>
</evidence>
<dbReference type="GO" id="GO:0016853">
    <property type="term" value="F:isomerase activity"/>
    <property type="evidence" value="ECO:0007669"/>
    <property type="project" value="UniProtKB-KW"/>
</dbReference>
<dbReference type="OrthoDB" id="743079at2"/>
<keyword evidence="8" id="KW-1185">Reference proteome</keyword>
<dbReference type="InterPro" id="IPR013740">
    <property type="entry name" value="Redoxin"/>
</dbReference>
<evidence type="ECO:0000256" key="3">
    <source>
        <dbReference type="ARBA" id="ARBA00023157"/>
    </source>
</evidence>
<dbReference type="Pfam" id="PF08534">
    <property type="entry name" value="Redoxin"/>
    <property type="match status" value="1"/>
</dbReference>
<dbReference type="InterPro" id="IPR013766">
    <property type="entry name" value="Thioredoxin_domain"/>
</dbReference>
<dbReference type="SUPFAM" id="SSF52833">
    <property type="entry name" value="Thioredoxin-like"/>
    <property type="match status" value="1"/>
</dbReference>
<dbReference type="RefSeq" id="WP_132794565.1">
    <property type="nucleotide sequence ID" value="NZ_SLXM01000004.1"/>
</dbReference>
<dbReference type="EMBL" id="SLXM01000004">
    <property type="protein sequence ID" value="TCP25182.1"/>
    <property type="molecule type" value="Genomic_DNA"/>
</dbReference>
<feature type="domain" description="Thioredoxin" evidence="6">
    <location>
        <begin position="309"/>
        <end position="453"/>
    </location>
</feature>
<comment type="caution">
    <text evidence="7">The sequence shown here is derived from an EMBL/GenBank/DDBJ whole genome shotgun (WGS) entry which is preliminary data.</text>
</comment>
<evidence type="ECO:0000256" key="1">
    <source>
        <dbReference type="ARBA" id="ARBA00004196"/>
    </source>
</evidence>
<evidence type="ECO:0000313" key="8">
    <source>
        <dbReference type="Proteomes" id="UP000294564"/>
    </source>
</evidence>
<comment type="subcellular location">
    <subcellularLocation>
        <location evidence="1">Cell envelope</location>
    </subcellularLocation>
</comment>
<sequence>MRKLMLGLLALSFASCNNTEPVNYALFKGTIKNPNSKTLAILDGSNNFIKKIDVSEEGVFSDTIFNANGYYAFNDGKESSALYLKDGYDISLAMDAKEFDETIKYSGEGSDVNNYLAQKFLIKEKAGSTFQLYGLDEPKYLETMNALNEELKKSLDNVDTQFAEKEKLNLNYEHIGNLSNYELYHGYATKNKDFKVSDSFPNVLEGLDFSNEEHYKLYDSYKGIVGANFSKIARENSKENGTSYEAAAIEQLKGLKSEVIKNDILLNLADQVSVMNPNAEELYKGIMEISNDEKLKERLTAQYNIVLKLAQGKDSPAFANYENHAGGTTSLSDLKGKYIYIDVWATWCKPCKDEIPFLKKVEEKYHDKNIEFVSISIDEPKDHDLWKKMVSDENLGGTQLMADSAWRSQFVQEYQIQGIPRFILIDPTGKIVNSFAPRPSDPRLTTLLDELKI</sequence>
<dbReference type="GO" id="GO:0030313">
    <property type="term" value="C:cell envelope"/>
    <property type="evidence" value="ECO:0007669"/>
    <property type="project" value="UniProtKB-SubCell"/>
</dbReference>
<evidence type="ECO:0000256" key="2">
    <source>
        <dbReference type="ARBA" id="ARBA00022748"/>
    </source>
</evidence>
<name>A0A4R2NTL3_9FLAO</name>
<keyword evidence="7" id="KW-0413">Isomerase</keyword>
<dbReference type="AlphaFoldDB" id="A0A4R2NTL3"/>
<feature type="coiled-coil region" evidence="5">
    <location>
        <begin position="141"/>
        <end position="168"/>
    </location>
</feature>
<accession>A0A4R2NTL3</accession>
<proteinExistence type="predicted"/>
<dbReference type="Proteomes" id="UP000294564">
    <property type="component" value="Unassembled WGS sequence"/>
</dbReference>
<dbReference type="InterPro" id="IPR050553">
    <property type="entry name" value="Thioredoxin_ResA/DsbE_sf"/>
</dbReference>
<dbReference type="GO" id="GO:0016491">
    <property type="term" value="F:oxidoreductase activity"/>
    <property type="evidence" value="ECO:0007669"/>
    <property type="project" value="InterPro"/>
</dbReference>
<dbReference type="CDD" id="cd02966">
    <property type="entry name" value="TlpA_like_family"/>
    <property type="match status" value="1"/>
</dbReference>
<keyword evidence="5" id="KW-0175">Coiled coil</keyword>
<reference evidence="7 8" key="1">
    <citation type="submission" date="2019-03" db="EMBL/GenBank/DDBJ databases">
        <title>Genomic Encyclopedia of Type Strains, Phase IV (KMG-IV): sequencing the most valuable type-strain genomes for metagenomic binning, comparative biology and taxonomic classification.</title>
        <authorList>
            <person name="Goeker M."/>
        </authorList>
    </citation>
    <scope>NUCLEOTIDE SEQUENCE [LARGE SCALE GENOMIC DNA]</scope>
    <source>
        <strain evidence="7 8">DSM 14836</strain>
    </source>
</reference>
<evidence type="ECO:0000256" key="5">
    <source>
        <dbReference type="SAM" id="Coils"/>
    </source>
</evidence>
<evidence type="ECO:0000256" key="4">
    <source>
        <dbReference type="ARBA" id="ARBA00023284"/>
    </source>
</evidence>